<evidence type="ECO:0000313" key="2">
    <source>
        <dbReference type="Proteomes" id="UP000006530"/>
    </source>
</evidence>
<name>E3SN48_9CAUD</name>
<proteinExistence type="predicted"/>
<dbReference type="RefSeq" id="YP_004322642.1">
    <property type="nucleotide sequence ID" value="NC_015280.1"/>
</dbReference>
<dbReference type="GeneID" id="10327130"/>
<reference evidence="1 2" key="1">
    <citation type="journal article" date="2010" name="Environ. Microbiol.">
        <title>Genomic analysis of oceanic cyanobacterial myoviruses compared with T4-like myoviruses from diverse hosts and environments.</title>
        <authorList>
            <person name="Sullivan M.B."/>
            <person name="Huang K.H."/>
            <person name="Ignacio-Espinoza J.C."/>
            <person name="Berlin A.M."/>
            <person name="Kelly L."/>
            <person name="Weigele P.R."/>
            <person name="DeFrancesco A.S."/>
            <person name="Kern S.E."/>
            <person name="Thompson L.R."/>
            <person name="Young S."/>
            <person name="Yandava C."/>
            <person name="Fu R."/>
            <person name="Krastins B."/>
            <person name="Chase M."/>
            <person name="Sarracino D."/>
            <person name="Osburne M.S."/>
            <person name="Henn M.R."/>
            <person name="Chisholm S.W."/>
        </authorList>
    </citation>
    <scope>NUCLEOTIDE SEQUENCE [LARGE SCALE GENOMIC DNA]</scope>
    <source>
        <strain evidence="1">M4-247</strain>
    </source>
</reference>
<dbReference type="EMBL" id="GU071101">
    <property type="protein sequence ID" value="ADO98841.1"/>
    <property type="molecule type" value="Genomic_DNA"/>
</dbReference>
<sequence length="51" mass="6042">MRLNCNDIEIIMDGLDDYRGLCEYDEEAWEKITKVMDKVRVYADQVLDCPI</sequence>
<protein>
    <submittedName>
        <fullName evidence="1">Uncharacterized protein</fullName>
    </submittedName>
</protein>
<dbReference type="OrthoDB" id="36805at10239"/>
<accession>E3SN48</accession>
<dbReference type="Proteomes" id="UP000006530">
    <property type="component" value="Segment"/>
</dbReference>
<gene>
    <name evidence="1" type="ORF">PHM1_217</name>
</gene>
<dbReference type="KEGG" id="vg:10327130"/>
<keyword evidence="2" id="KW-1185">Reference proteome</keyword>
<evidence type="ECO:0000313" key="1">
    <source>
        <dbReference type="EMBL" id="ADO98841.1"/>
    </source>
</evidence>
<organism evidence="1 2">
    <name type="scientific">Prochlorococcus phage P-HM1</name>
    <dbReference type="NCBI Taxonomy" id="445700"/>
    <lineage>
        <taxon>Viruses</taxon>
        <taxon>Duplodnaviria</taxon>
        <taxon>Heunggongvirae</taxon>
        <taxon>Uroviricota</taxon>
        <taxon>Caudoviricetes</taxon>
        <taxon>Eurybiavirus</taxon>
        <taxon>Eurybiavirus PHM2</taxon>
    </lineage>
</organism>